<keyword evidence="2" id="KW-0418">Kinase</keyword>
<dbReference type="EMBL" id="DYWQ01000007">
    <property type="protein sequence ID" value="HJF44232.1"/>
    <property type="molecule type" value="Genomic_DNA"/>
</dbReference>
<keyword evidence="1" id="KW-0808">Transferase</keyword>
<evidence type="ECO:0000313" key="5">
    <source>
        <dbReference type="EMBL" id="HJF44232.1"/>
    </source>
</evidence>
<dbReference type="NCBIfam" id="TIGR03709">
    <property type="entry name" value="PPK2_rel_1"/>
    <property type="match status" value="1"/>
</dbReference>
<reference evidence="5" key="2">
    <citation type="submission" date="2021-09" db="EMBL/GenBank/DDBJ databases">
        <authorList>
            <person name="Gilroy R."/>
        </authorList>
    </citation>
    <scope>NUCLEOTIDE SEQUENCE</scope>
    <source>
        <strain evidence="5">CHK124-7917</strain>
    </source>
</reference>
<dbReference type="PANTHER" id="PTHR34383:SF3">
    <property type="entry name" value="POLYPHOSPHATE:AMP PHOSPHOTRANSFERASE"/>
    <property type="match status" value="1"/>
</dbReference>
<evidence type="ECO:0000256" key="1">
    <source>
        <dbReference type="ARBA" id="ARBA00022679"/>
    </source>
</evidence>
<dbReference type="GO" id="GO:0008976">
    <property type="term" value="F:polyphosphate kinase activity"/>
    <property type="evidence" value="ECO:0007669"/>
    <property type="project" value="InterPro"/>
</dbReference>
<dbReference type="Gene3D" id="3.40.50.300">
    <property type="entry name" value="P-loop containing nucleotide triphosphate hydrolases"/>
    <property type="match status" value="1"/>
</dbReference>
<dbReference type="InterPro" id="IPR022488">
    <property type="entry name" value="PPK2-related"/>
</dbReference>
<keyword evidence="3" id="KW-0175">Coiled coil</keyword>
<sequence>MGAGKGTRDVSDFVVTGEKDFRLEDFPTTLKVDAEERPAYEARLERNKARIEELQDRLYAEARESLIVILQAMDAAGKDSTIRHVLGGINPTGIDVRSFKQPTSVDRAHGFLWRSFSALPERGKIAVFNRSYYEECLVVRVHGLWRDYQLPRRCTDMSEKRYFEERYEDIRGFERYLWRTGNHVVKIFLNVSADKQRERFLERIDDEAKNWKFSESDLAERMEWDEYQRAYEEMVNGTATRRAPWLVIPADQKWVARTLVSEALLQVLEDMDPRYPELPRTSLDRLDECRAALVDGPAADVDD</sequence>
<name>A0A921GDA4_9ACTN</name>
<dbReference type="RefSeq" id="WP_274958351.1">
    <property type="nucleotide sequence ID" value="NZ_DYWQ01000007.1"/>
</dbReference>
<dbReference type="AlphaFoldDB" id="A0A921GDA4"/>
<evidence type="ECO:0000256" key="2">
    <source>
        <dbReference type="ARBA" id="ARBA00022777"/>
    </source>
</evidence>
<accession>A0A921GDA4</accession>
<dbReference type="InterPro" id="IPR022300">
    <property type="entry name" value="PPK2-rel_1"/>
</dbReference>
<dbReference type="InterPro" id="IPR027417">
    <property type="entry name" value="P-loop_NTPase"/>
</dbReference>
<evidence type="ECO:0000259" key="4">
    <source>
        <dbReference type="Pfam" id="PF03976"/>
    </source>
</evidence>
<dbReference type="SUPFAM" id="SSF52540">
    <property type="entry name" value="P-loop containing nucleoside triphosphate hydrolases"/>
    <property type="match status" value="1"/>
</dbReference>
<proteinExistence type="predicted"/>
<dbReference type="GO" id="GO:0006797">
    <property type="term" value="P:polyphosphate metabolic process"/>
    <property type="evidence" value="ECO:0007669"/>
    <property type="project" value="InterPro"/>
</dbReference>
<dbReference type="InterPro" id="IPR016898">
    <property type="entry name" value="Polyphosphate_phosphotransfera"/>
</dbReference>
<evidence type="ECO:0000313" key="6">
    <source>
        <dbReference type="Proteomes" id="UP000697330"/>
    </source>
</evidence>
<dbReference type="Proteomes" id="UP000697330">
    <property type="component" value="Unassembled WGS sequence"/>
</dbReference>
<protein>
    <recommendedName>
        <fullName evidence="4">Polyphosphate kinase-2-related domain-containing protein</fullName>
    </recommendedName>
</protein>
<reference evidence="5" key="1">
    <citation type="journal article" date="2021" name="PeerJ">
        <title>Extensive microbial diversity within the chicken gut microbiome revealed by metagenomics and culture.</title>
        <authorList>
            <person name="Gilroy R."/>
            <person name="Ravi A."/>
            <person name="Getino M."/>
            <person name="Pursley I."/>
            <person name="Horton D.L."/>
            <person name="Alikhan N.F."/>
            <person name="Baker D."/>
            <person name="Gharbi K."/>
            <person name="Hall N."/>
            <person name="Watson M."/>
            <person name="Adriaenssens E.M."/>
            <person name="Foster-Nyarko E."/>
            <person name="Jarju S."/>
            <person name="Secka A."/>
            <person name="Antonio M."/>
            <person name="Oren A."/>
            <person name="Chaudhuri R.R."/>
            <person name="La Ragione R."/>
            <person name="Hildebrand F."/>
            <person name="Pallen M.J."/>
        </authorList>
    </citation>
    <scope>NUCLEOTIDE SEQUENCE</scope>
    <source>
        <strain evidence="5">CHK124-7917</strain>
    </source>
</reference>
<evidence type="ECO:0000256" key="3">
    <source>
        <dbReference type="SAM" id="Coils"/>
    </source>
</evidence>
<dbReference type="PIRSF" id="PIRSF028756">
    <property type="entry name" value="PPK2_prd"/>
    <property type="match status" value="1"/>
</dbReference>
<dbReference type="PANTHER" id="PTHR34383">
    <property type="entry name" value="POLYPHOSPHATE:AMP PHOSPHOTRANSFERASE-RELATED"/>
    <property type="match status" value="1"/>
</dbReference>
<gene>
    <name evidence="5" type="ORF">K8U72_00380</name>
</gene>
<dbReference type="SMR" id="A0A921GDA4"/>
<dbReference type="Pfam" id="PF03976">
    <property type="entry name" value="PPK2"/>
    <property type="match status" value="1"/>
</dbReference>
<organism evidence="5 6">
    <name type="scientific">Thermophilibacter provencensis</name>
    <dbReference type="NCBI Taxonomy" id="1852386"/>
    <lineage>
        <taxon>Bacteria</taxon>
        <taxon>Bacillati</taxon>
        <taxon>Actinomycetota</taxon>
        <taxon>Coriobacteriia</taxon>
        <taxon>Coriobacteriales</taxon>
        <taxon>Atopobiaceae</taxon>
        <taxon>Thermophilibacter</taxon>
    </lineage>
</organism>
<feature type="coiled-coil region" evidence="3">
    <location>
        <begin position="37"/>
        <end position="64"/>
    </location>
</feature>
<comment type="caution">
    <text evidence="5">The sequence shown here is derived from an EMBL/GenBank/DDBJ whole genome shotgun (WGS) entry which is preliminary data.</text>
</comment>
<feature type="domain" description="Polyphosphate kinase-2-related" evidence="4">
    <location>
        <begin position="37"/>
        <end position="273"/>
    </location>
</feature>